<name>A0ABW2WGW7_9ACTN</name>
<keyword evidence="4" id="KW-1185">Reference proteome</keyword>
<keyword evidence="2" id="KW-1133">Transmembrane helix</keyword>
<feature type="region of interest" description="Disordered" evidence="1">
    <location>
        <begin position="104"/>
        <end position="142"/>
    </location>
</feature>
<protein>
    <submittedName>
        <fullName evidence="3">Uncharacterized protein</fullName>
    </submittedName>
</protein>
<evidence type="ECO:0000313" key="3">
    <source>
        <dbReference type="EMBL" id="MFD0318735.1"/>
    </source>
</evidence>
<feature type="compositionally biased region" description="Low complexity" evidence="1">
    <location>
        <begin position="45"/>
        <end position="54"/>
    </location>
</feature>
<feature type="transmembrane region" description="Helical" evidence="2">
    <location>
        <begin position="83"/>
        <end position="102"/>
    </location>
</feature>
<feature type="region of interest" description="Disordered" evidence="1">
    <location>
        <begin position="25"/>
        <end position="74"/>
    </location>
</feature>
<dbReference type="RefSeq" id="WP_381616213.1">
    <property type="nucleotide sequence ID" value="NZ_JBHTEB010000001.1"/>
</dbReference>
<keyword evidence="2" id="KW-0472">Membrane</keyword>
<proteinExistence type="predicted"/>
<sequence length="142" mass="14979">MASRERGDDDGGASDEVWRRFAEDCRRSPAAGAPREPSARERAAGARVEAPGPVDAVGELWQPDDARDAPAWRELDGPGRRRLVCRALGAAAAVVLFLLVASGGPGSEREKYETPGGSLVQQSEDAPTERPTTAEEPGADAD</sequence>
<keyword evidence="2" id="KW-0812">Transmembrane</keyword>
<gene>
    <name evidence="3" type="ORF">ACFQZ6_31900</name>
</gene>
<reference evidence="4" key="1">
    <citation type="journal article" date="2019" name="Int. J. Syst. Evol. Microbiol.">
        <title>The Global Catalogue of Microorganisms (GCM) 10K type strain sequencing project: providing services to taxonomists for standard genome sequencing and annotation.</title>
        <authorList>
            <consortium name="The Broad Institute Genomics Platform"/>
            <consortium name="The Broad Institute Genome Sequencing Center for Infectious Disease"/>
            <person name="Wu L."/>
            <person name="Ma J."/>
        </authorList>
    </citation>
    <scope>NUCLEOTIDE SEQUENCE [LARGE SCALE GENOMIC DNA]</scope>
    <source>
        <strain evidence="4">CGMCC 4.7400</strain>
    </source>
</reference>
<feature type="compositionally biased region" description="Basic and acidic residues" evidence="1">
    <location>
        <begin position="64"/>
        <end position="74"/>
    </location>
</feature>
<evidence type="ECO:0000313" key="4">
    <source>
        <dbReference type="Proteomes" id="UP001597023"/>
    </source>
</evidence>
<dbReference type="Proteomes" id="UP001597023">
    <property type="component" value="Unassembled WGS sequence"/>
</dbReference>
<evidence type="ECO:0000256" key="1">
    <source>
        <dbReference type="SAM" id="MobiDB-lite"/>
    </source>
</evidence>
<comment type="caution">
    <text evidence="3">The sequence shown here is derived from an EMBL/GenBank/DDBJ whole genome shotgun (WGS) entry which is preliminary data.</text>
</comment>
<dbReference type="EMBL" id="JBHTEB010000001">
    <property type="protein sequence ID" value="MFD0318735.1"/>
    <property type="molecule type" value="Genomic_DNA"/>
</dbReference>
<evidence type="ECO:0000256" key="2">
    <source>
        <dbReference type="SAM" id="Phobius"/>
    </source>
</evidence>
<organism evidence="3 4">
    <name type="scientific">Streptomyces flavalbus</name>
    <dbReference type="NCBI Taxonomy" id="2665155"/>
    <lineage>
        <taxon>Bacteria</taxon>
        <taxon>Bacillati</taxon>
        <taxon>Actinomycetota</taxon>
        <taxon>Actinomycetes</taxon>
        <taxon>Kitasatosporales</taxon>
        <taxon>Streptomycetaceae</taxon>
        <taxon>Streptomyces</taxon>
    </lineage>
</organism>
<accession>A0ABW2WGW7</accession>